<keyword evidence="3" id="KW-1185">Reference proteome</keyword>
<dbReference type="Pfam" id="PF00202">
    <property type="entry name" value="Aminotran_3"/>
    <property type="match status" value="1"/>
</dbReference>
<reference evidence="2" key="1">
    <citation type="submission" date="2023-01" db="EMBL/GenBank/DDBJ databases">
        <authorList>
            <person name="Piombo E."/>
        </authorList>
    </citation>
    <scope>NUCLEOTIDE SEQUENCE</scope>
</reference>
<evidence type="ECO:0000313" key="3">
    <source>
        <dbReference type="Proteomes" id="UP001160390"/>
    </source>
</evidence>
<dbReference type="EMBL" id="CABFNP030000418">
    <property type="protein sequence ID" value="CAI6013963.1"/>
    <property type="molecule type" value="Genomic_DNA"/>
</dbReference>
<dbReference type="PANTHER" id="PTHR43713">
    <property type="entry name" value="GLUTAMATE-1-SEMIALDEHYDE 2,1-AMINOMUTASE"/>
    <property type="match status" value="1"/>
</dbReference>
<sequence length="132" mass="14056">MLAIAAALNFTTRRKVLVFSETKAIVQALPAESLAANLVEPVQGSAGCRLATKEFLHYLLLSADNQKCLLIIDEVMTSRLDPNGCSAATGIKADLMSLGKYVGDGMTFGAFGGRRDIMEVFDPEISGLQSTS</sequence>
<dbReference type="InterPro" id="IPR015421">
    <property type="entry name" value="PyrdxlP-dep_Trfase_major"/>
</dbReference>
<organism evidence="2 3">
    <name type="scientific">Clonostachys chloroleuca</name>
    <dbReference type="NCBI Taxonomy" id="1926264"/>
    <lineage>
        <taxon>Eukaryota</taxon>
        <taxon>Fungi</taxon>
        <taxon>Dikarya</taxon>
        <taxon>Ascomycota</taxon>
        <taxon>Pezizomycotina</taxon>
        <taxon>Sordariomycetes</taxon>
        <taxon>Hypocreomycetidae</taxon>
        <taxon>Hypocreales</taxon>
        <taxon>Bionectriaceae</taxon>
        <taxon>Clonostachys</taxon>
    </lineage>
</organism>
<gene>
    <name evidence="2" type="ORF">CCHLO57077_00017373</name>
</gene>
<dbReference type="AlphaFoldDB" id="A0AA35PVN0"/>
<dbReference type="GO" id="GO:0008483">
    <property type="term" value="F:transaminase activity"/>
    <property type="evidence" value="ECO:0007669"/>
    <property type="project" value="InterPro"/>
</dbReference>
<dbReference type="GO" id="GO:0030170">
    <property type="term" value="F:pyridoxal phosphate binding"/>
    <property type="evidence" value="ECO:0007669"/>
    <property type="project" value="InterPro"/>
</dbReference>
<dbReference type="InterPro" id="IPR015424">
    <property type="entry name" value="PyrdxlP-dep_Trfase"/>
</dbReference>
<protein>
    <recommendedName>
        <fullName evidence="4">Ornithine aminotransferase</fullName>
    </recommendedName>
</protein>
<dbReference type="PANTHER" id="PTHR43713:SF3">
    <property type="entry name" value="GLUTAMATE-1-SEMIALDEHYDE 2,1-AMINOMUTASE 1, CHLOROPLASTIC-RELATED"/>
    <property type="match status" value="1"/>
</dbReference>
<dbReference type="Gene3D" id="3.40.640.10">
    <property type="entry name" value="Type I PLP-dependent aspartate aminotransferase-like (Major domain)"/>
    <property type="match status" value="1"/>
</dbReference>
<name>A0AA35PVN0_9HYPO</name>
<proteinExistence type="predicted"/>
<evidence type="ECO:0000256" key="1">
    <source>
        <dbReference type="ARBA" id="ARBA00001933"/>
    </source>
</evidence>
<dbReference type="SUPFAM" id="SSF53383">
    <property type="entry name" value="PLP-dependent transferases"/>
    <property type="match status" value="1"/>
</dbReference>
<dbReference type="Proteomes" id="UP001160390">
    <property type="component" value="Unassembled WGS sequence"/>
</dbReference>
<comment type="cofactor">
    <cofactor evidence="1">
        <name>pyridoxal 5'-phosphate</name>
        <dbReference type="ChEBI" id="CHEBI:597326"/>
    </cofactor>
</comment>
<dbReference type="InterPro" id="IPR005814">
    <property type="entry name" value="Aminotrans_3"/>
</dbReference>
<evidence type="ECO:0000313" key="2">
    <source>
        <dbReference type="EMBL" id="CAI6013963.1"/>
    </source>
</evidence>
<evidence type="ECO:0008006" key="4">
    <source>
        <dbReference type="Google" id="ProtNLM"/>
    </source>
</evidence>
<comment type="caution">
    <text evidence="2">The sequence shown here is derived from an EMBL/GenBank/DDBJ whole genome shotgun (WGS) entry which is preliminary data.</text>
</comment>
<accession>A0AA35PVN0</accession>